<proteinExistence type="predicted"/>
<feature type="non-terminal residue" evidence="1">
    <location>
        <position position="463"/>
    </location>
</feature>
<sequence length="463" mass="53990">MAECKINTDENIENLSGIDSVREVFNTLDQDDPCVKASESMISLSEDRNSCKCSLCSTNFDVPLEPTDLRFKIWSHITDSGHRNNLPNYQKMVSQCDTRVKNLSYNFPDHLKEDLTYLKMGPAFGFIQCTLCQCAVLFSENSLKYHFQSNCHIQNKRNIISDKSNHEQIDISSKLNFEKEFDDLMMTLPQDLKSDKKYIMKGCIPGYLICTLCSRYIIPTRFLLKSHLEHFWHKENKTKPFLLSDYCRKIPTLVKKVSNQYLTLFCMELIFSILRSNDINVKTNYKFLYRQRTSGKFYCQLCDVLLKGITVNDLIENIISHFKKESHKKTVSRTYNFEMMVKFKNNDVDRFPLFLNSISWEVYQDFKYFDILTSSEEIRCSVCDCSLPLSMLLCIDHIESKPHIKKRNYANSSKDIKKLTQGQSHEAVSTDVGNATEIQEKNKSVLDKLLRKMINLKDIDRKS</sequence>
<protein>
    <submittedName>
        <fullName evidence="1">Uncharacterized protein</fullName>
    </submittedName>
</protein>
<organism evidence="1">
    <name type="scientific">Cuerna arida</name>
    <dbReference type="NCBI Taxonomy" id="1464854"/>
    <lineage>
        <taxon>Eukaryota</taxon>
        <taxon>Metazoa</taxon>
        <taxon>Ecdysozoa</taxon>
        <taxon>Arthropoda</taxon>
        <taxon>Hexapoda</taxon>
        <taxon>Insecta</taxon>
        <taxon>Pterygota</taxon>
        <taxon>Neoptera</taxon>
        <taxon>Paraneoptera</taxon>
        <taxon>Hemiptera</taxon>
        <taxon>Auchenorrhyncha</taxon>
        <taxon>Membracoidea</taxon>
        <taxon>Cicadellidae</taxon>
        <taxon>Cicadellinae</taxon>
        <taxon>Proconiini</taxon>
        <taxon>Cuerna</taxon>
    </lineage>
</organism>
<name>A0A1B6F3C6_9HEMI</name>
<accession>A0A1B6F3C6</accession>
<dbReference type="AlphaFoldDB" id="A0A1B6F3C6"/>
<dbReference type="EMBL" id="GECZ01024997">
    <property type="protein sequence ID" value="JAS44772.1"/>
    <property type="molecule type" value="Transcribed_RNA"/>
</dbReference>
<reference evidence="1" key="1">
    <citation type="submission" date="2015-11" db="EMBL/GenBank/DDBJ databases">
        <title>De novo transcriptome assembly of four potential Pierce s Disease insect vectors from Arizona vineyards.</title>
        <authorList>
            <person name="Tassone E.E."/>
        </authorList>
    </citation>
    <scope>NUCLEOTIDE SEQUENCE</scope>
</reference>
<gene>
    <name evidence="1" type="ORF">g.32247</name>
</gene>
<evidence type="ECO:0000313" key="1">
    <source>
        <dbReference type="EMBL" id="JAS44772.1"/>
    </source>
</evidence>